<evidence type="ECO:0000256" key="6">
    <source>
        <dbReference type="ARBA" id="ARBA00022553"/>
    </source>
</evidence>
<organism evidence="10 11">
    <name type="scientific">Aspergillus keveii</name>
    <dbReference type="NCBI Taxonomy" id="714993"/>
    <lineage>
        <taxon>Eukaryota</taxon>
        <taxon>Fungi</taxon>
        <taxon>Dikarya</taxon>
        <taxon>Ascomycota</taxon>
        <taxon>Pezizomycotina</taxon>
        <taxon>Eurotiomycetes</taxon>
        <taxon>Eurotiomycetidae</taxon>
        <taxon>Eurotiales</taxon>
        <taxon>Aspergillaceae</taxon>
        <taxon>Aspergillus</taxon>
        <taxon>Aspergillus subgen. Nidulantes</taxon>
    </lineage>
</organism>
<evidence type="ECO:0000313" key="11">
    <source>
        <dbReference type="Proteomes" id="UP001610563"/>
    </source>
</evidence>
<dbReference type="EMBL" id="JBFTWV010000006">
    <property type="protein sequence ID" value="KAL2799812.1"/>
    <property type="molecule type" value="Genomic_DNA"/>
</dbReference>
<protein>
    <recommendedName>
        <fullName evidence="3">H/ACA ribonucleoprotein complex non-core subunit NAF1</fullName>
    </recommendedName>
</protein>
<comment type="subcellular location">
    <subcellularLocation>
        <location evidence="1">Nucleus</location>
    </subcellularLocation>
</comment>
<feature type="compositionally biased region" description="Basic and acidic residues" evidence="9">
    <location>
        <begin position="515"/>
        <end position="531"/>
    </location>
</feature>
<feature type="compositionally biased region" description="Acidic residues" evidence="9">
    <location>
        <begin position="409"/>
        <end position="423"/>
    </location>
</feature>
<feature type="compositionally biased region" description="Low complexity" evidence="9">
    <location>
        <begin position="553"/>
        <end position="583"/>
    </location>
</feature>
<feature type="compositionally biased region" description="Acidic residues" evidence="9">
    <location>
        <begin position="231"/>
        <end position="245"/>
    </location>
</feature>
<keyword evidence="7" id="KW-0694">RNA-binding</keyword>
<keyword evidence="6" id="KW-0597">Phosphoprotein</keyword>
<feature type="compositionally biased region" description="Basic and acidic residues" evidence="9">
    <location>
        <begin position="540"/>
        <end position="552"/>
    </location>
</feature>
<evidence type="ECO:0000256" key="8">
    <source>
        <dbReference type="ARBA" id="ARBA00023242"/>
    </source>
</evidence>
<feature type="compositionally biased region" description="Low complexity" evidence="9">
    <location>
        <begin position="188"/>
        <end position="200"/>
    </location>
</feature>
<dbReference type="PANTHER" id="PTHR31633">
    <property type="entry name" value="H/ACA RIBONUCLEOPROTEIN COMPLEX NON-CORE SUBUNIT NAF1"/>
    <property type="match status" value="1"/>
</dbReference>
<name>A0ABR4GL95_9EURO</name>
<feature type="region of interest" description="Disordered" evidence="9">
    <location>
        <begin position="409"/>
        <end position="599"/>
    </location>
</feature>
<feature type="compositionally biased region" description="Low complexity" evidence="9">
    <location>
        <begin position="220"/>
        <end position="230"/>
    </location>
</feature>
<comment type="similarity">
    <text evidence="2">Belongs to the NAF1 family.</text>
</comment>
<evidence type="ECO:0000256" key="7">
    <source>
        <dbReference type="ARBA" id="ARBA00022884"/>
    </source>
</evidence>
<keyword evidence="11" id="KW-1185">Reference proteome</keyword>
<feature type="region of interest" description="Disordered" evidence="9">
    <location>
        <begin position="642"/>
        <end position="678"/>
    </location>
</feature>
<comment type="caution">
    <text evidence="10">The sequence shown here is derived from an EMBL/GenBank/DDBJ whole genome shotgun (WGS) entry which is preliminary data.</text>
</comment>
<dbReference type="SUPFAM" id="SSF50447">
    <property type="entry name" value="Translation proteins"/>
    <property type="match status" value="1"/>
</dbReference>
<dbReference type="InterPro" id="IPR009000">
    <property type="entry name" value="Transl_B-barrel_sf"/>
</dbReference>
<evidence type="ECO:0000313" key="10">
    <source>
        <dbReference type="EMBL" id="KAL2799812.1"/>
    </source>
</evidence>
<feature type="compositionally biased region" description="Polar residues" evidence="9">
    <location>
        <begin position="139"/>
        <end position="156"/>
    </location>
</feature>
<keyword evidence="8" id="KW-0539">Nucleus</keyword>
<gene>
    <name evidence="10" type="ORF">BJX66DRAFT_332851</name>
</gene>
<evidence type="ECO:0000256" key="2">
    <source>
        <dbReference type="ARBA" id="ARBA00009801"/>
    </source>
</evidence>
<feature type="compositionally biased region" description="Basic and acidic residues" evidence="9">
    <location>
        <begin position="484"/>
        <end position="494"/>
    </location>
</feature>
<feature type="compositionally biased region" description="Acidic residues" evidence="9">
    <location>
        <begin position="208"/>
        <end position="219"/>
    </location>
</feature>
<dbReference type="InterPro" id="IPR007504">
    <property type="entry name" value="H/ACA_rnp_Gar1/Naf1"/>
</dbReference>
<dbReference type="Gene3D" id="2.40.10.230">
    <property type="entry name" value="Probable tRNA pseudouridine synthase domain"/>
    <property type="match status" value="1"/>
</dbReference>
<dbReference type="Pfam" id="PF04410">
    <property type="entry name" value="Gar1"/>
    <property type="match status" value="1"/>
</dbReference>
<evidence type="ECO:0000256" key="5">
    <source>
        <dbReference type="ARBA" id="ARBA00022552"/>
    </source>
</evidence>
<dbReference type="Proteomes" id="UP001610563">
    <property type="component" value="Unassembled WGS sequence"/>
</dbReference>
<dbReference type="PANTHER" id="PTHR31633:SF1">
    <property type="entry name" value="H_ACA RIBONUCLEOPROTEIN COMPLEX NON-CORE SUBUNIT NAF1"/>
    <property type="match status" value="1"/>
</dbReference>
<feature type="region of interest" description="Disordered" evidence="9">
    <location>
        <begin position="40"/>
        <end position="245"/>
    </location>
</feature>
<feature type="compositionally biased region" description="Gly residues" evidence="9">
    <location>
        <begin position="447"/>
        <end position="456"/>
    </location>
</feature>
<evidence type="ECO:0000256" key="9">
    <source>
        <dbReference type="SAM" id="MobiDB-lite"/>
    </source>
</evidence>
<accession>A0ABR4GL95</accession>
<proteinExistence type="inferred from homology"/>
<keyword evidence="4" id="KW-0690">Ribosome biogenesis</keyword>
<dbReference type="InterPro" id="IPR038664">
    <property type="entry name" value="Gar1/Naf1_Cbf5-bd_sf"/>
</dbReference>
<keyword evidence="5" id="KW-0698">rRNA processing</keyword>
<feature type="compositionally biased region" description="Low complexity" evidence="9">
    <location>
        <begin position="609"/>
        <end position="618"/>
    </location>
</feature>
<feature type="region of interest" description="Disordered" evidence="9">
    <location>
        <begin position="262"/>
        <end position="281"/>
    </location>
</feature>
<reference evidence="10 11" key="1">
    <citation type="submission" date="2024-07" db="EMBL/GenBank/DDBJ databases">
        <title>Section-level genome sequencing and comparative genomics of Aspergillus sections Usti and Cavernicolus.</title>
        <authorList>
            <consortium name="Lawrence Berkeley National Laboratory"/>
            <person name="Nybo J.L."/>
            <person name="Vesth T.C."/>
            <person name="Theobald S."/>
            <person name="Frisvad J.C."/>
            <person name="Larsen T.O."/>
            <person name="Kjaerboelling I."/>
            <person name="Rothschild-Mancinelli K."/>
            <person name="Lyhne E.K."/>
            <person name="Kogle M.E."/>
            <person name="Barry K."/>
            <person name="Clum A."/>
            <person name="Na H."/>
            <person name="Ledsgaard L."/>
            <person name="Lin J."/>
            <person name="Lipzen A."/>
            <person name="Kuo A."/>
            <person name="Riley R."/>
            <person name="Mondo S."/>
            <person name="Labutti K."/>
            <person name="Haridas S."/>
            <person name="Pangalinan J."/>
            <person name="Salamov A.A."/>
            <person name="Simmons B.A."/>
            <person name="Magnuson J.K."/>
            <person name="Chen J."/>
            <person name="Drula E."/>
            <person name="Henrissat B."/>
            <person name="Wiebenga A."/>
            <person name="Lubbers R.J."/>
            <person name="Gomes A.C."/>
            <person name="Makela M.R."/>
            <person name="Stajich J."/>
            <person name="Grigoriev I.V."/>
            <person name="Mortensen U.H."/>
            <person name="De Vries R.P."/>
            <person name="Baker S.E."/>
            <person name="Andersen M.R."/>
        </authorList>
    </citation>
    <scope>NUCLEOTIDE SEQUENCE [LARGE SCALE GENOMIC DNA]</scope>
    <source>
        <strain evidence="10 11">CBS 209.92</strain>
    </source>
</reference>
<feature type="region of interest" description="Disordered" evidence="9">
    <location>
        <begin position="609"/>
        <end position="628"/>
    </location>
</feature>
<evidence type="ECO:0000256" key="3">
    <source>
        <dbReference type="ARBA" id="ARBA00021438"/>
    </source>
</evidence>
<feature type="compositionally biased region" description="Pro residues" evidence="9">
    <location>
        <begin position="103"/>
        <end position="114"/>
    </location>
</feature>
<dbReference type="InterPro" id="IPR040309">
    <property type="entry name" value="Naf1"/>
</dbReference>
<sequence>MSKLEKAGSNSGRPFNIPRTRLVLEVIFLLRDSATIMTESHNQNTPGAAPEGLRLNNPSVTATPPVALTPGDDGSDFYNTPLTAGTPANADHAGGNAPQIPVTEPPAPSNPPSLIPGLSLVNDSFKETQAGSNDADASEVSNKPENATFQNEQAMKTQEPEQSGLPDTDAMEVDQENKEETVGANRDANGGASAPAAALAESVQVGQQEEEEEHPEWEIDSSPYESSSDSSDSDSSDSDDEDEDYPILSPEEQARILMQGELGSDDEGEGKGKSGSALKTANEIPEEVLPIPDITITPETKIVLLGNVEAVVDNTILIAANVTGEYQVLEAGSLLCFEDRRIAGVVSETLGRVENPLYAVRFPTAADVEERGMLRGTVIYYVEAHSTFVFTQPLKGLKGSDASNFHDEEVAEDEVEFSDDEQEAEYRRKLKQKRQERKGARNENGNSGRGGRGGPGPSKLSQSELNYDDNAGEDGYTPLARPKNLHEMMRHEAPVENDGFSNRHFGFGGGRGRGRGSDRGRGGRGRGDGRHRDQHRSHHDRQPYHQHERHESQSQAQPQQYPTYSPSQQYPAYQPMPQQQPQQQQPPQPYAQAGLPAASFNFQMPYQQAYQQANPYQQLPGQQQPHINPLFLAALQQQQQFQQQQQQYQQQQPYQQPQQYGQQAQQPGAAQPQAQTGQALNLEGVKAQLEILQQLRNGNQWPPRQ</sequence>
<evidence type="ECO:0000256" key="1">
    <source>
        <dbReference type="ARBA" id="ARBA00004123"/>
    </source>
</evidence>
<evidence type="ECO:0000256" key="4">
    <source>
        <dbReference type="ARBA" id="ARBA00022517"/>
    </source>
</evidence>